<feature type="compositionally biased region" description="Low complexity" evidence="1">
    <location>
        <begin position="270"/>
        <end position="279"/>
    </location>
</feature>
<protein>
    <submittedName>
        <fullName evidence="2">Uncharacterized protein</fullName>
    </submittedName>
</protein>
<sequence>MQADNQIRTPFSARKPSWRIQEVREIFALMREEYEESKKLSIPNRYRDFKRIIEMFTAEAVSQKLQYLSTAESEQRYSRAHQNSLGKSESCASCTSTGSKCDARCVRSGDLKINSKSCRKCRNSDRLKKNTSIKSNRNRDSNDGILCSVALEASEDGFCWRGQNSYRKRIRVPAVAISSTYLQTQITNGNGGITKNLEQACSEAYNFFVAKFKSQGMKPAAFNFSQWLGAGSSSGVVQTNGSSRQATEFPLTSHPCPRLPTLSSYRRRQSSSSSIENSNNANTYDVVSVDLRKSLRLQSAECQSPWYEGMNERIMGSPVTNRSFDPMEQFFSRKEKSPSKRLDLPPGHTDAIIDNIVLTIAYDHIIALKNEYSKLRGKNLWQRYKRMKAMIKSCMSLLTLE</sequence>
<dbReference type="AlphaFoldDB" id="A0AAE1E2V6"/>
<dbReference type="Proteomes" id="UP001283361">
    <property type="component" value="Unassembled WGS sequence"/>
</dbReference>
<comment type="caution">
    <text evidence="2">The sequence shown here is derived from an EMBL/GenBank/DDBJ whole genome shotgun (WGS) entry which is preliminary data.</text>
</comment>
<reference evidence="2" key="1">
    <citation type="journal article" date="2023" name="G3 (Bethesda)">
        <title>A reference genome for the long-term kleptoplast-retaining sea slug Elysia crispata morphotype clarki.</title>
        <authorList>
            <person name="Eastman K.E."/>
            <person name="Pendleton A.L."/>
            <person name="Shaikh M.A."/>
            <person name="Suttiyut T."/>
            <person name="Ogas R."/>
            <person name="Tomko P."/>
            <person name="Gavelis G."/>
            <person name="Widhalm J.R."/>
            <person name="Wisecaver J.H."/>
        </authorList>
    </citation>
    <scope>NUCLEOTIDE SEQUENCE</scope>
    <source>
        <strain evidence="2">ECLA1</strain>
    </source>
</reference>
<evidence type="ECO:0000313" key="3">
    <source>
        <dbReference type="Proteomes" id="UP001283361"/>
    </source>
</evidence>
<proteinExistence type="predicted"/>
<keyword evidence="3" id="KW-1185">Reference proteome</keyword>
<accession>A0AAE1E2V6</accession>
<gene>
    <name evidence="2" type="ORF">RRG08_061519</name>
</gene>
<name>A0AAE1E2V6_9GAST</name>
<evidence type="ECO:0000256" key="1">
    <source>
        <dbReference type="SAM" id="MobiDB-lite"/>
    </source>
</evidence>
<organism evidence="2 3">
    <name type="scientific">Elysia crispata</name>
    <name type="common">lettuce slug</name>
    <dbReference type="NCBI Taxonomy" id="231223"/>
    <lineage>
        <taxon>Eukaryota</taxon>
        <taxon>Metazoa</taxon>
        <taxon>Spiralia</taxon>
        <taxon>Lophotrochozoa</taxon>
        <taxon>Mollusca</taxon>
        <taxon>Gastropoda</taxon>
        <taxon>Heterobranchia</taxon>
        <taxon>Euthyneura</taxon>
        <taxon>Panpulmonata</taxon>
        <taxon>Sacoglossa</taxon>
        <taxon>Placobranchoidea</taxon>
        <taxon>Plakobranchidae</taxon>
        <taxon>Elysia</taxon>
    </lineage>
</organism>
<dbReference type="EMBL" id="JAWDGP010001469">
    <property type="protein sequence ID" value="KAK3791505.1"/>
    <property type="molecule type" value="Genomic_DNA"/>
</dbReference>
<evidence type="ECO:0000313" key="2">
    <source>
        <dbReference type="EMBL" id="KAK3791505.1"/>
    </source>
</evidence>
<feature type="region of interest" description="Disordered" evidence="1">
    <location>
        <begin position="238"/>
        <end position="279"/>
    </location>
</feature>